<dbReference type="SUPFAM" id="SSF55785">
    <property type="entry name" value="PYP-like sensor domain (PAS domain)"/>
    <property type="match status" value="1"/>
</dbReference>
<name>A0A918W9A8_9GAMM</name>
<dbReference type="PROSITE" id="PS50883">
    <property type="entry name" value="EAL"/>
    <property type="match status" value="1"/>
</dbReference>
<dbReference type="CDD" id="cd01948">
    <property type="entry name" value="EAL"/>
    <property type="match status" value="1"/>
</dbReference>
<dbReference type="SMART" id="SM00052">
    <property type="entry name" value="EAL"/>
    <property type="match status" value="1"/>
</dbReference>
<dbReference type="Pfam" id="PF00990">
    <property type="entry name" value="GGDEF"/>
    <property type="match status" value="1"/>
</dbReference>
<evidence type="ECO:0008006" key="6">
    <source>
        <dbReference type="Google" id="ProtNLM"/>
    </source>
</evidence>
<dbReference type="PANTHER" id="PTHR44757:SF2">
    <property type="entry name" value="BIOFILM ARCHITECTURE MAINTENANCE PROTEIN MBAA"/>
    <property type="match status" value="1"/>
</dbReference>
<reference evidence="4" key="2">
    <citation type="submission" date="2020-09" db="EMBL/GenBank/DDBJ databases">
        <authorList>
            <person name="Sun Q."/>
            <person name="Kim S."/>
        </authorList>
    </citation>
    <scope>NUCLEOTIDE SEQUENCE</scope>
    <source>
        <strain evidence="4">KCTC 23077</strain>
    </source>
</reference>
<dbReference type="SMART" id="SM00267">
    <property type="entry name" value="GGDEF"/>
    <property type="match status" value="1"/>
</dbReference>
<dbReference type="Proteomes" id="UP000646426">
    <property type="component" value="Unassembled WGS sequence"/>
</dbReference>
<dbReference type="EMBL" id="BMYD01000002">
    <property type="protein sequence ID" value="GHA79404.1"/>
    <property type="molecule type" value="Genomic_DNA"/>
</dbReference>
<gene>
    <name evidence="4" type="ORF">GCM10007067_16140</name>
</gene>
<dbReference type="NCBIfam" id="TIGR00229">
    <property type="entry name" value="sensory_box"/>
    <property type="match status" value="1"/>
</dbReference>
<organism evidence="4 5">
    <name type="scientific">Cognatilysobacter bugurensis</name>
    <dbReference type="NCBI Taxonomy" id="543356"/>
    <lineage>
        <taxon>Bacteria</taxon>
        <taxon>Pseudomonadati</taxon>
        <taxon>Pseudomonadota</taxon>
        <taxon>Gammaproteobacteria</taxon>
        <taxon>Lysobacterales</taxon>
        <taxon>Lysobacteraceae</taxon>
        <taxon>Cognatilysobacter</taxon>
    </lineage>
</organism>
<dbReference type="InterPro" id="IPR029787">
    <property type="entry name" value="Nucleotide_cyclase"/>
</dbReference>
<accession>A0A918W9A8</accession>
<dbReference type="Gene3D" id="3.20.20.450">
    <property type="entry name" value="EAL domain"/>
    <property type="match status" value="1"/>
</dbReference>
<keyword evidence="5" id="KW-1185">Reference proteome</keyword>
<evidence type="ECO:0000259" key="1">
    <source>
        <dbReference type="PROSITE" id="PS50113"/>
    </source>
</evidence>
<dbReference type="CDD" id="cd01949">
    <property type="entry name" value="GGDEF"/>
    <property type="match status" value="1"/>
</dbReference>
<dbReference type="InterPro" id="IPR000014">
    <property type="entry name" value="PAS"/>
</dbReference>
<dbReference type="PROSITE" id="PS50113">
    <property type="entry name" value="PAC"/>
    <property type="match status" value="1"/>
</dbReference>
<dbReference type="Gene3D" id="3.30.70.270">
    <property type="match status" value="1"/>
</dbReference>
<dbReference type="PANTHER" id="PTHR44757">
    <property type="entry name" value="DIGUANYLATE CYCLASE DGCP"/>
    <property type="match status" value="1"/>
</dbReference>
<evidence type="ECO:0000259" key="2">
    <source>
        <dbReference type="PROSITE" id="PS50883"/>
    </source>
</evidence>
<evidence type="ECO:0000313" key="4">
    <source>
        <dbReference type="EMBL" id="GHA79404.1"/>
    </source>
</evidence>
<dbReference type="CDD" id="cd00130">
    <property type="entry name" value="PAS"/>
    <property type="match status" value="1"/>
</dbReference>
<dbReference type="InterPro" id="IPR035919">
    <property type="entry name" value="EAL_sf"/>
</dbReference>
<dbReference type="InterPro" id="IPR000700">
    <property type="entry name" value="PAS-assoc_C"/>
</dbReference>
<dbReference type="InterPro" id="IPR000160">
    <property type="entry name" value="GGDEF_dom"/>
</dbReference>
<evidence type="ECO:0000259" key="3">
    <source>
        <dbReference type="PROSITE" id="PS50887"/>
    </source>
</evidence>
<protein>
    <recommendedName>
        <fullName evidence="6">EAL domain-containing protein</fullName>
    </recommendedName>
</protein>
<comment type="caution">
    <text evidence="4">The sequence shown here is derived from an EMBL/GenBank/DDBJ whole genome shotgun (WGS) entry which is preliminary data.</text>
</comment>
<dbReference type="SUPFAM" id="SSF141868">
    <property type="entry name" value="EAL domain-like"/>
    <property type="match status" value="1"/>
</dbReference>
<evidence type="ECO:0000313" key="5">
    <source>
        <dbReference type="Proteomes" id="UP000646426"/>
    </source>
</evidence>
<dbReference type="InterPro" id="IPR052155">
    <property type="entry name" value="Biofilm_reg_signaling"/>
</dbReference>
<dbReference type="InterPro" id="IPR043128">
    <property type="entry name" value="Rev_trsase/Diguanyl_cyclase"/>
</dbReference>
<feature type="domain" description="PAC" evidence="1">
    <location>
        <begin position="112"/>
        <end position="164"/>
    </location>
</feature>
<dbReference type="Pfam" id="PF13426">
    <property type="entry name" value="PAS_9"/>
    <property type="match status" value="1"/>
</dbReference>
<dbReference type="SUPFAM" id="SSF55073">
    <property type="entry name" value="Nucleotide cyclase"/>
    <property type="match status" value="1"/>
</dbReference>
<feature type="domain" description="GGDEF" evidence="3">
    <location>
        <begin position="196"/>
        <end position="329"/>
    </location>
</feature>
<dbReference type="AlphaFoldDB" id="A0A918W9A8"/>
<dbReference type="Pfam" id="PF00563">
    <property type="entry name" value="EAL"/>
    <property type="match status" value="1"/>
</dbReference>
<dbReference type="PROSITE" id="PS50887">
    <property type="entry name" value="GGDEF"/>
    <property type="match status" value="1"/>
</dbReference>
<proteinExistence type="predicted"/>
<feature type="domain" description="EAL" evidence="2">
    <location>
        <begin position="338"/>
        <end position="592"/>
    </location>
</feature>
<reference evidence="4" key="1">
    <citation type="journal article" date="2014" name="Int. J. Syst. Evol. Microbiol.">
        <title>Complete genome sequence of Corynebacterium casei LMG S-19264T (=DSM 44701T), isolated from a smear-ripened cheese.</title>
        <authorList>
            <consortium name="US DOE Joint Genome Institute (JGI-PGF)"/>
            <person name="Walter F."/>
            <person name="Albersmeier A."/>
            <person name="Kalinowski J."/>
            <person name="Ruckert C."/>
        </authorList>
    </citation>
    <scope>NUCLEOTIDE SEQUENCE</scope>
    <source>
        <strain evidence="4">KCTC 23077</strain>
    </source>
</reference>
<dbReference type="Gene3D" id="3.30.450.20">
    <property type="entry name" value="PAS domain"/>
    <property type="match status" value="1"/>
</dbReference>
<dbReference type="InterPro" id="IPR035965">
    <property type="entry name" value="PAS-like_dom_sf"/>
</dbReference>
<sequence>MQSSRGAAAPGSRVVYGPGLTRPGGVSRIGVPMLSDRALQSLRPIADSVTDFGFVVLDDDRRIRLWNRGAERLFRFNAAAAEGERIDLIFTPADCADCVPEREIRAAHDDGIAVDKRWHIRRDGSRVWIDGSVSPVRSADGVDGYVKIMRDATADKRRAEALARLARVDALTGLANRLAFNEQLELLAESTLRRGQQLIIHVLDLDRFKEVNDRLGHAAGDDLLRQAARRMERLVRKADVLARLGGDEFGLIQTDVHELDGGRRVAQQLVDALGAPFTVEGEEVSVSASIGLAVFPHDTSELPQLLRMADGAMYRVKSETRSGYRFASRELDREAHRLGEDRAALREAVQRKRFELHYQPQVGANGGGIVGAEALLRCTDKRLAHRTPDEIITMARGCGLMHEITLWALSEACGQVRLWHDAGLPHFRIALNLCVNELLDPAIFDHVQDALARSGLCAGDLEVELTERELLDHDRCGGTALQRLRDAGMRVAIDDFGTGYSALSYLARLPVDRIKIDRLFVQHMPGDPQSCAIAQAIIALAHTLPLDVVAEGVETLEQVRYFEDVGCEALQGYWFARPMPGPALAHWIAHAPAAGRA</sequence>
<dbReference type="NCBIfam" id="TIGR00254">
    <property type="entry name" value="GGDEF"/>
    <property type="match status" value="1"/>
</dbReference>
<dbReference type="InterPro" id="IPR001633">
    <property type="entry name" value="EAL_dom"/>
</dbReference>